<name>A0ABR6Y252_9FLAO</name>
<proteinExistence type="predicted"/>
<evidence type="ECO:0000313" key="2">
    <source>
        <dbReference type="Proteomes" id="UP000607435"/>
    </source>
</evidence>
<protein>
    <recommendedName>
        <fullName evidence="3">DUF4132 domain-containing protein</fullName>
    </recommendedName>
</protein>
<evidence type="ECO:0000313" key="1">
    <source>
        <dbReference type="EMBL" id="MBC3846822.1"/>
    </source>
</evidence>
<keyword evidence="2" id="KW-1185">Reference proteome</keyword>
<comment type="caution">
    <text evidence="1">The sequence shown here is derived from an EMBL/GenBank/DDBJ whole genome shotgun (WGS) entry which is preliminary data.</text>
</comment>
<evidence type="ECO:0008006" key="3">
    <source>
        <dbReference type="Google" id="ProtNLM"/>
    </source>
</evidence>
<sequence>MKVESYKIKGWKEKETGVLISENENWILVNHIPADYALDGFKLYRKKFVKKRISGASEKQIERVLNLKNIKTPKLKDFVFNDVLGILKWSEKKYGLFEFQDKGETELFYGKINRTENDILIIDMIKSNGQIEKDYDYDFSLKKIRSITFETDYFESIRLLMADEIKNYLQQRV</sequence>
<dbReference type="RefSeq" id="WP_186845926.1">
    <property type="nucleotide sequence ID" value="NZ_JACOME010000002.1"/>
</dbReference>
<dbReference type="Proteomes" id="UP000607435">
    <property type="component" value="Unassembled WGS sequence"/>
</dbReference>
<accession>A0ABR6Y252</accession>
<gene>
    <name evidence="1" type="ORF">H6H04_10565</name>
</gene>
<dbReference type="EMBL" id="JACOME010000002">
    <property type="protein sequence ID" value="MBC3846822.1"/>
    <property type="molecule type" value="Genomic_DNA"/>
</dbReference>
<organism evidence="1 2">
    <name type="scientific">Winogradskyella echinorum</name>
    <dbReference type="NCBI Taxonomy" id="538189"/>
    <lineage>
        <taxon>Bacteria</taxon>
        <taxon>Pseudomonadati</taxon>
        <taxon>Bacteroidota</taxon>
        <taxon>Flavobacteriia</taxon>
        <taxon>Flavobacteriales</taxon>
        <taxon>Flavobacteriaceae</taxon>
        <taxon>Winogradskyella</taxon>
    </lineage>
</organism>
<reference evidence="1 2" key="1">
    <citation type="submission" date="2020-08" db="EMBL/GenBank/DDBJ databases">
        <title>Winogradskyella ouciana sp. nov., isolated from the hadal seawater of the Mariana Trench.</title>
        <authorList>
            <person name="He X."/>
        </authorList>
    </citation>
    <scope>NUCLEOTIDE SEQUENCE [LARGE SCALE GENOMIC DNA]</scope>
    <source>
        <strain evidence="1 2">KCTC 22026</strain>
    </source>
</reference>